<evidence type="ECO:0000256" key="9">
    <source>
        <dbReference type="ARBA" id="ARBA00023098"/>
    </source>
</evidence>
<evidence type="ECO:0000313" key="13">
    <source>
        <dbReference type="EMBL" id="PWH83905.1"/>
    </source>
</evidence>
<evidence type="ECO:0000256" key="1">
    <source>
        <dbReference type="ARBA" id="ARBA00001946"/>
    </source>
</evidence>
<protein>
    <recommendedName>
        <fullName evidence="12">DAGKc domain-containing protein</fullName>
    </recommendedName>
</protein>
<dbReference type="GO" id="GO:0008654">
    <property type="term" value="P:phospholipid biosynthetic process"/>
    <property type="evidence" value="ECO:0007669"/>
    <property type="project" value="UniProtKB-KW"/>
</dbReference>
<dbReference type="InterPro" id="IPR050187">
    <property type="entry name" value="Lipid_Phosphate_FormReg"/>
</dbReference>
<keyword evidence="10" id="KW-0594">Phospholipid biosynthesis</keyword>
<dbReference type="SMART" id="SM00046">
    <property type="entry name" value="DAGKc"/>
    <property type="match status" value="1"/>
</dbReference>
<dbReference type="Pfam" id="PF00781">
    <property type="entry name" value="DAGK_cat"/>
    <property type="match status" value="1"/>
</dbReference>
<reference evidence="14" key="3">
    <citation type="submission" date="2018-05" db="EMBL/GenBank/DDBJ databases">
        <authorList>
            <person name="Lu D."/>
        </authorList>
    </citation>
    <scope>NUCLEOTIDE SEQUENCE [LARGE SCALE GENOMIC DNA]</scope>
    <source>
        <strain evidence="14">ZY111</strain>
    </source>
</reference>
<evidence type="ECO:0000256" key="5">
    <source>
        <dbReference type="ARBA" id="ARBA00022741"/>
    </source>
</evidence>
<evidence type="ECO:0000256" key="4">
    <source>
        <dbReference type="ARBA" id="ARBA00022723"/>
    </source>
</evidence>
<dbReference type="GO" id="GO:0016301">
    <property type="term" value="F:kinase activity"/>
    <property type="evidence" value="ECO:0007669"/>
    <property type="project" value="UniProtKB-KW"/>
</dbReference>
<evidence type="ECO:0000313" key="14">
    <source>
        <dbReference type="Proteomes" id="UP000245375"/>
    </source>
</evidence>
<dbReference type="GO" id="GO:0005524">
    <property type="term" value="F:ATP binding"/>
    <property type="evidence" value="ECO:0007669"/>
    <property type="project" value="UniProtKB-KW"/>
</dbReference>
<dbReference type="GO" id="GO:0005886">
    <property type="term" value="C:plasma membrane"/>
    <property type="evidence" value="ECO:0007669"/>
    <property type="project" value="TreeGrafter"/>
</dbReference>
<dbReference type="InterPro" id="IPR016064">
    <property type="entry name" value="NAD/diacylglycerol_kinase_sf"/>
</dbReference>
<keyword evidence="8" id="KW-0460">Magnesium</keyword>
<keyword evidence="14" id="KW-1185">Reference proteome</keyword>
<dbReference type="InterPro" id="IPR005218">
    <property type="entry name" value="Diacylglycerol/lipid_kinase"/>
</dbReference>
<comment type="cofactor">
    <cofactor evidence="1">
        <name>Mg(2+)</name>
        <dbReference type="ChEBI" id="CHEBI:18420"/>
    </cofactor>
</comment>
<keyword evidence="11" id="KW-1208">Phospholipid metabolism</keyword>
<evidence type="ECO:0000259" key="12">
    <source>
        <dbReference type="PROSITE" id="PS50146"/>
    </source>
</evidence>
<keyword evidence="4" id="KW-0479">Metal-binding</keyword>
<evidence type="ECO:0000256" key="8">
    <source>
        <dbReference type="ARBA" id="ARBA00022842"/>
    </source>
</evidence>
<keyword evidence="6" id="KW-0418">Kinase</keyword>
<reference evidence="14" key="1">
    <citation type="submission" date="2018-05" db="EMBL/GenBank/DDBJ databases">
        <title>Algibacter marinivivus sp. nov., isolated from sample around a algae.</title>
        <authorList>
            <person name="Lu D."/>
        </authorList>
    </citation>
    <scope>NUCLEOTIDE SEQUENCE [LARGE SCALE GENOMIC DNA]</scope>
    <source>
        <strain evidence="14">ZY111</strain>
    </source>
</reference>
<feature type="domain" description="DAGKc" evidence="12">
    <location>
        <begin position="3"/>
        <end position="139"/>
    </location>
</feature>
<dbReference type="PANTHER" id="PTHR12358">
    <property type="entry name" value="SPHINGOSINE KINASE"/>
    <property type="match status" value="1"/>
</dbReference>
<keyword evidence="2" id="KW-0444">Lipid biosynthesis</keyword>
<dbReference type="Pfam" id="PF19279">
    <property type="entry name" value="YegS_C"/>
    <property type="match status" value="1"/>
</dbReference>
<dbReference type="Gene3D" id="2.60.200.40">
    <property type="match status" value="1"/>
</dbReference>
<evidence type="ECO:0000256" key="10">
    <source>
        <dbReference type="ARBA" id="ARBA00023209"/>
    </source>
</evidence>
<evidence type="ECO:0000256" key="11">
    <source>
        <dbReference type="ARBA" id="ARBA00023264"/>
    </source>
</evidence>
<dbReference type="SUPFAM" id="SSF111331">
    <property type="entry name" value="NAD kinase/diacylglycerol kinase-like"/>
    <property type="match status" value="1"/>
</dbReference>
<accession>A0A2U2X7X2</accession>
<keyword evidence="5" id="KW-0547">Nucleotide-binding</keyword>
<dbReference type="OrthoDB" id="9786026at2"/>
<dbReference type="GO" id="GO:0046872">
    <property type="term" value="F:metal ion binding"/>
    <property type="evidence" value="ECO:0007669"/>
    <property type="project" value="UniProtKB-KW"/>
</dbReference>
<dbReference type="EMBL" id="QFRI01000001">
    <property type="protein sequence ID" value="PWH83905.1"/>
    <property type="molecule type" value="Genomic_DNA"/>
</dbReference>
<keyword evidence="3" id="KW-0808">Transferase</keyword>
<evidence type="ECO:0000256" key="6">
    <source>
        <dbReference type="ARBA" id="ARBA00022777"/>
    </source>
</evidence>
<name>A0A2U2X7X2_9FLAO</name>
<evidence type="ECO:0000256" key="7">
    <source>
        <dbReference type="ARBA" id="ARBA00022840"/>
    </source>
</evidence>
<sequence>MDTETKTWFVIVNPTSGNGSSKKYWPEIKGLLEKNLFVFEFAFTAHSKHSIQLVHDAIQKKVRNFICIGGDGTLHNIVNGIMTQNKVPTCEINVGVIPIGTGNDWVKTHHIPKDFEAAIQIIKKGNLASQDIGRISVNGFETPVFFNNLAGIGFDGFVVSKVEKYKHIGALAYLYGTIVSLFSFKNFKSTVTVNSEIISGKTLMILIGLCKYSGGGMQLTERPDPFDGLLDVTIAQDLNKFEIIKNLPKLFNGTITKYKKVRTFKASSVTIQINEKNWPYIQADGELIGKGNIEVSIIKKAFSFYC</sequence>
<keyword evidence="7" id="KW-0067">ATP-binding</keyword>
<dbReference type="PANTHER" id="PTHR12358:SF106">
    <property type="entry name" value="LIPID KINASE YEGS"/>
    <property type="match status" value="1"/>
</dbReference>
<evidence type="ECO:0000256" key="2">
    <source>
        <dbReference type="ARBA" id="ARBA00022516"/>
    </source>
</evidence>
<gene>
    <name evidence="13" type="ORF">DIS18_04955</name>
</gene>
<dbReference type="InterPro" id="IPR045540">
    <property type="entry name" value="YegS/DAGK_C"/>
</dbReference>
<dbReference type="Gene3D" id="3.40.50.10330">
    <property type="entry name" value="Probable inorganic polyphosphate/atp-NAD kinase, domain 1"/>
    <property type="match status" value="1"/>
</dbReference>
<organism evidence="13 14">
    <name type="scientific">Algibacter marinivivus</name>
    <dbReference type="NCBI Taxonomy" id="2100723"/>
    <lineage>
        <taxon>Bacteria</taxon>
        <taxon>Pseudomonadati</taxon>
        <taxon>Bacteroidota</taxon>
        <taxon>Flavobacteriia</taxon>
        <taxon>Flavobacteriales</taxon>
        <taxon>Flavobacteriaceae</taxon>
        <taxon>Algibacter</taxon>
    </lineage>
</organism>
<comment type="caution">
    <text evidence="13">The sequence shown here is derived from an EMBL/GenBank/DDBJ whole genome shotgun (WGS) entry which is preliminary data.</text>
</comment>
<dbReference type="PROSITE" id="PS50146">
    <property type="entry name" value="DAGK"/>
    <property type="match status" value="1"/>
</dbReference>
<dbReference type="InterPro" id="IPR001206">
    <property type="entry name" value="Diacylglycerol_kinase_cat_dom"/>
</dbReference>
<keyword evidence="9" id="KW-0443">Lipid metabolism</keyword>
<dbReference type="InterPro" id="IPR017438">
    <property type="entry name" value="ATP-NAD_kinase_N"/>
</dbReference>
<proteinExistence type="predicted"/>
<dbReference type="AlphaFoldDB" id="A0A2U2X7X2"/>
<dbReference type="NCBIfam" id="TIGR00147">
    <property type="entry name" value="YegS/Rv2252/BmrU family lipid kinase"/>
    <property type="match status" value="1"/>
</dbReference>
<dbReference type="RefSeq" id="WP_109351910.1">
    <property type="nucleotide sequence ID" value="NZ_QFRI01000001.1"/>
</dbReference>
<reference evidence="13 14" key="2">
    <citation type="submission" date="2018-05" db="EMBL/GenBank/DDBJ databases">
        <title>Algibacter marinivivus sp. nov., isolated from sample around a algae.</title>
        <authorList>
            <person name="Zhong X."/>
        </authorList>
    </citation>
    <scope>NUCLEOTIDE SEQUENCE [LARGE SCALE GENOMIC DNA]</scope>
    <source>
        <strain evidence="13 14">ZY111</strain>
    </source>
</reference>
<evidence type="ECO:0000256" key="3">
    <source>
        <dbReference type="ARBA" id="ARBA00022679"/>
    </source>
</evidence>
<dbReference type="Proteomes" id="UP000245375">
    <property type="component" value="Unassembled WGS sequence"/>
</dbReference>